<dbReference type="EMBL" id="KV426553">
    <property type="protein sequence ID" value="KZV79845.1"/>
    <property type="molecule type" value="Genomic_DNA"/>
</dbReference>
<dbReference type="OrthoDB" id="5569309at2759"/>
<feature type="compositionally biased region" description="Basic and acidic residues" evidence="1">
    <location>
        <begin position="18"/>
        <end position="43"/>
    </location>
</feature>
<evidence type="ECO:0000313" key="3">
    <source>
        <dbReference type="Proteomes" id="UP000077266"/>
    </source>
</evidence>
<feature type="compositionally biased region" description="Polar residues" evidence="1">
    <location>
        <begin position="58"/>
        <end position="75"/>
    </location>
</feature>
<protein>
    <submittedName>
        <fullName evidence="2">Uncharacterized protein</fullName>
    </submittedName>
</protein>
<organism evidence="2 3">
    <name type="scientific">Exidia glandulosa HHB12029</name>
    <dbReference type="NCBI Taxonomy" id="1314781"/>
    <lineage>
        <taxon>Eukaryota</taxon>
        <taxon>Fungi</taxon>
        <taxon>Dikarya</taxon>
        <taxon>Basidiomycota</taxon>
        <taxon>Agaricomycotina</taxon>
        <taxon>Agaricomycetes</taxon>
        <taxon>Auriculariales</taxon>
        <taxon>Exidiaceae</taxon>
        <taxon>Exidia</taxon>
    </lineage>
</organism>
<evidence type="ECO:0000256" key="1">
    <source>
        <dbReference type="SAM" id="MobiDB-lite"/>
    </source>
</evidence>
<sequence>MASRTREPGALEAIQEATDEKARGNRGRGTAEHLDANETKLSDDPVYSGLYGRKKRQTTVQATSDDDTSPPTSRVASKASRGAVVLRNKDTHLAVPESVEPSQLPLPSSPVRSIVADVREAIEDAPTEIVQQIRTRELLQGSEVFLETLRTFVSNSTNIATLTVVGELLLAAYSAVQWSYLNVGAP</sequence>
<dbReference type="Proteomes" id="UP000077266">
    <property type="component" value="Unassembled WGS sequence"/>
</dbReference>
<reference evidence="2 3" key="1">
    <citation type="journal article" date="2016" name="Mol. Biol. Evol.">
        <title>Comparative Genomics of Early-Diverging Mushroom-Forming Fungi Provides Insights into the Origins of Lignocellulose Decay Capabilities.</title>
        <authorList>
            <person name="Nagy L.G."/>
            <person name="Riley R."/>
            <person name="Tritt A."/>
            <person name="Adam C."/>
            <person name="Daum C."/>
            <person name="Floudas D."/>
            <person name="Sun H."/>
            <person name="Yadav J.S."/>
            <person name="Pangilinan J."/>
            <person name="Larsson K.H."/>
            <person name="Matsuura K."/>
            <person name="Barry K."/>
            <person name="Labutti K."/>
            <person name="Kuo R."/>
            <person name="Ohm R.A."/>
            <person name="Bhattacharya S.S."/>
            <person name="Shirouzu T."/>
            <person name="Yoshinaga Y."/>
            <person name="Martin F.M."/>
            <person name="Grigoriev I.V."/>
            <person name="Hibbett D.S."/>
        </authorList>
    </citation>
    <scope>NUCLEOTIDE SEQUENCE [LARGE SCALE GENOMIC DNA]</scope>
    <source>
        <strain evidence="2 3">HHB12029</strain>
    </source>
</reference>
<proteinExistence type="predicted"/>
<evidence type="ECO:0000313" key="2">
    <source>
        <dbReference type="EMBL" id="KZV79845.1"/>
    </source>
</evidence>
<accession>A0A165B585</accession>
<dbReference type="InParanoid" id="A0A165B585"/>
<dbReference type="AlphaFoldDB" id="A0A165B585"/>
<gene>
    <name evidence="2" type="ORF">EXIGLDRAFT_781751</name>
</gene>
<keyword evidence="3" id="KW-1185">Reference proteome</keyword>
<name>A0A165B585_EXIGL</name>
<feature type="region of interest" description="Disordered" evidence="1">
    <location>
        <begin position="1"/>
        <end position="81"/>
    </location>
</feature>